<dbReference type="EMBL" id="JAKFHA010000003">
    <property type="protein sequence ID" value="MCF2527043.1"/>
    <property type="molecule type" value="Genomic_DNA"/>
</dbReference>
<dbReference type="SUPFAM" id="SSF52833">
    <property type="entry name" value="Thioredoxin-like"/>
    <property type="match status" value="1"/>
</dbReference>
<evidence type="ECO:0000313" key="2">
    <source>
        <dbReference type="Proteomes" id="UP001165378"/>
    </source>
</evidence>
<proteinExistence type="predicted"/>
<dbReference type="InterPro" id="IPR036249">
    <property type="entry name" value="Thioredoxin-like_sf"/>
</dbReference>
<dbReference type="RefSeq" id="WP_235051195.1">
    <property type="nucleotide sequence ID" value="NZ_JAKFHA010000003.1"/>
</dbReference>
<comment type="caution">
    <text evidence="1">The sequence shown here is derived from an EMBL/GenBank/DDBJ whole genome shotgun (WGS) entry which is preliminary data.</text>
</comment>
<protein>
    <submittedName>
        <fullName evidence="1">(2Fe-2S) ferredoxin domain-containing protein</fullName>
    </submittedName>
</protein>
<accession>A0AA41PWJ6</accession>
<organism evidence="1 2">
    <name type="scientific">Yinghuangia soli</name>
    <dbReference type="NCBI Taxonomy" id="2908204"/>
    <lineage>
        <taxon>Bacteria</taxon>
        <taxon>Bacillati</taxon>
        <taxon>Actinomycetota</taxon>
        <taxon>Actinomycetes</taxon>
        <taxon>Kitasatosporales</taxon>
        <taxon>Streptomycetaceae</taxon>
        <taxon>Yinghuangia</taxon>
    </lineage>
</organism>
<sequence length="136" mass="13889">MTADSFAAAPDSPARPASRCTVAVCRGCCCGSAKVAGVDHAAQVAGLEAALEAGTARLRVTDCLGPCAYGNVIVVQPSPEGRARGGRPVWLGPVNDMAAVADIAAWTRAGGPGIAEPPPVLDLYVFTPPPPKRRRK</sequence>
<dbReference type="Proteomes" id="UP001165378">
    <property type="component" value="Unassembled WGS sequence"/>
</dbReference>
<name>A0AA41PWJ6_9ACTN</name>
<dbReference type="AlphaFoldDB" id="A0AA41PWJ6"/>
<keyword evidence="2" id="KW-1185">Reference proteome</keyword>
<gene>
    <name evidence="1" type="ORF">LZ495_07410</name>
</gene>
<reference evidence="1" key="1">
    <citation type="submission" date="2022-01" db="EMBL/GenBank/DDBJ databases">
        <title>Genome-Based Taxonomic Classification of the Phylum Actinobacteria.</title>
        <authorList>
            <person name="Gao Y."/>
        </authorList>
    </citation>
    <scope>NUCLEOTIDE SEQUENCE</scope>
    <source>
        <strain evidence="1">KLBMP 8922</strain>
    </source>
</reference>
<evidence type="ECO:0000313" key="1">
    <source>
        <dbReference type="EMBL" id="MCF2527043.1"/>
    </source>
</evidence>